<proteinExistence type="predicted"/>
<dbReference type="AlphaFoldDB" id="A0A151J7A6"/>
<name>A0A151J7A6_9HYME</name>
<gene>
    <name evidence="1" type="ORF">ALC57_08564</name>
</gene>
<sequence>MSLSWVASSLTAPAPPGLAGEIGMDFPLAPCRGPMLPTDVRPAPQGWPRILAFSGALQGVHGESTKEKVLELEKSLNVLKNTVTIESLKEMVLDMIEKSVKRIGHEMIVSALKNVVMNVALKTTIPYN</sequence>
<keyword evidence="2" id="KW-1185">Reference proteome</keyword>
<evidence type="ECO:0000313" key="2">
    <source>
        <dbReference type="Proteomes" id="UP000078492"/>
    </source>
</evidence>
<reference evidence="1 2" key="1">
    <citation type="submission" date="2015-09" db="EMBL/GenBank/DDBJ databases">
        <title>Trachymyrmex cornetzi WGS genome.</title>
        <authorList>
            <person name="Nygaard S."/>
            <person name="Hu H."/>
            <person name="Boomsma J."/>
            <person name="Zhang G."/>
        </authorList>
    </citation>
    <scope>NUCLEOTIDE SEQUENCE [LARGE SCALE GENOMIC DNA]</scope>
    <source>
        <strain evidence="1">Tcor2-1</strain>
        <tissue evidence="1">Whole body</tissue>
    </source>
</reference>
<protein>
    <submittedName>
        <fullName evidence="1">Uncharacterized protein</fullName>
    </submittedName>
</protein>
<accession>A0A151J7A6</accession>
<organism evidence="1 2">
    <name type="scientific">Trachymyrmex cornetzi</name>
    <dbReference type="NCBI Taxonomy" id="471704"/>
    <lineage>
        <taxon>Eukaryota</taxon>
        <taxon>Metazoa</taxon>
        <taxon>Ecdysozoa</taxon>
        <taxon>Arthropoda</taxon>
        <taxon>Hexapoda</taxon>
        <taxon>Insecta</taxon>
        <taxon>Pterygota</taxon>
        <taxon>Neoptera</taxon>
        <taxon>Endopterygota</taxon>
        <taxon>Hymenoptera</taxon>
        <taxon>Apocrita</taxon>
        <taxon>Aculeata</taxon>
        <taxon>Formicoidea</taxon>
        <taxon>Formicidae</taxon>
        <taxon>Myrmicinae</taxon>
        <taxon>Trachymyrmex</taxon>
    </lineage>
</organism>
<dbReference type="EMBL" id="KQ979788">
    <property type="protein sequence ID" value="KYN19110.1"/>
    <property type="molecule type" value="Genomic_DNA"/>
</dbReference>
<dbReference type="Proteomes" id="UP000078492">
    <property type="component" value="Unassembled WGS sequence"/>
</dbReference>
<evidence type="ECO:0000313" key="1">
    <source>
        <dbReference type="EMBL" id="KYN19110.1"/>
    </source>
</evidence>